<dbReference type="KEGG" id="dpx:DAPPUDRAFT_331476"/>
<dbReference type="AlphaFoldDB" id="E9HML1"/>
<name>E9HML1_DAPPU</name>
<evidence type="ECO:0000313" key="1">
    <source>
        <dbReference type="EMBL" id="EFX67020.1"/>
    </source>
</evidence>
<evidence type="ECO:0000313" key="2">
    <source>
        <dbReference type="Proteomes" id="UP000000305"/>
    </source>
</evidence>
<protein>
    <submittedName>
        <fullName evidence="1">Uncharacterized protein</fullName>
    </submittedName>
</protein>
<reference evidence="1 2" key="1">
    <citation type="journal article" date="2011" name="Science">
        <title>The ecoresponsive genome of Daphnia pulex.</title>
        <authorList>
            <person name="Colbourne J.K."/>
            <person name="Pfrender M.E."/>
            <person name="Gilbert D."/>
            <person name="Thomas W.K."/>
            <person name="Tucker A."/>
            <person name="Oakley T.H."/>
            <person name="Tokishita S."/>
            <person name="Aerts A."/>
            <person name="Arnold G.J."/>
            <person name="Basu M.K."/>
            <person name="Bauer D.J."/>
            <person name="Caceres C.E."/>
            <person name="Carmel L."/>
            <person name="Casola C."/>
            <person name="Choi J.H."/>
            <person name="Detter J.C."/>
            <person name="Dong Q."/>
            <person name="Dusheyko S."/>
            <person name="Eads B.D."/>
            <person name="Frohlich T."/>
            <person name="Geiler-Samerotte K.A."/>
            <person name="Gerlach D."/>
            <person name="Hatcher P."/>
            <person name="Jogdeo S."/>
            <person name="Krijgsveld J."/>
            <person name="Kriventseva E.V."/>
            <person name="Kultz D."/>
            <person name="Laforsch C."/>
            <person name="Lindquist E."/>
            <person name="Lopez J."/>
            <person name="Manak J.R."/>
            <person name="Muller J."/>
            <person name="Pangilinan J."/>
            <person name="Patwardhan R.P."/>
            <person name="Pitluck S."/>
            <person name="Pritham E.J."/>
            <person name="Rechtsteiner A."/>
            <person name="Rho M."/>
            <person name="Rogozin I.B."/>
            <person name="Sakarya O."/>
            <person name="Salamov A."/>
            <person name="Schaack S."/>
            <person name="Shapiro H."/>
            <person name="Shiga Y."/>
            <person name="Skalitzky C."/>
            <person name="Smith Z."/>
            <person name="Souvorov A."/>
            <person name="Sung W."/>
            <person name="Tang Z."/>
            <person name="Tsuchiya D."/>
            <person name="Tu H."/>
            <person name="Vos H."/>
            <person name="Wang M."/>
            <person name="Wolf Y.I."/>
            <person name="Yamagata H."/>
            <person name="Yamada T."/>
            <person name="Ye Y."/>
            <person name="Shaw J.R."/>
            <person name="Andrews J."/>
            <person name="Crease T.J."/>
            <person name="Tang H."/>
            <person name="Lucas S.M."/>
            <person name="Robertson H.M."/>
            <person name="Bork P."/>
            <person name="Koonin E.V."/>
            <person name="Zdobnov E.M."/>
            <person name="Grigoriev I.V."/>
            <person name="Lynch M."/>
            <person name="Boore J.L."/>
        </authorList>
    </citation>
    <scope>NUCLEOTIDE SEQUENCE [LARGE SCALE GENOMIC DNA]</scope>
</reference>
<sequence length="132" mass="15127">MDTITLVAAKMSSITCKPSNLIEMINDFEDFGIPKSNIHFFLVGHETVAGAMHNNPFTLNGEKMLKIFSDKQSLPWTIELRLNCYARMFVTGLDRGRNNLSNVNKQLTEDEIIGIRYRMAIIEEEEKEDLED</sequence>
<organism evidence="1 2">
    <name type="scientific">Daphnia pulex</name>
    <name type="common">Water flea</name>
    <dbReference type="NCBI Taxonomy" id="6669"/>
    <lineage>
        <taxon>Eukaryota</taxon>
        <taxon>Metazoa</taxon>
        <taxon>Ecdysozoa</taxon>
        <taxon>Arthropoda</taxon>
        <taxon>Crustacea</taxon>
        <taxon>Branchiopoda</taxon>
        <taxon>Diplostraca</taxon>
        <taxon>Cladocera</taxon>
        <taxon>Anomopoda</taxon>
        <taxon>Daphniidae</taxon>
        <taxon>Daphnia</taxon>
    </lineage>
</organism>
<dbReference type="OrthoDB" id="6402319at2759"/>
<dbReference type="Proteomes" id="UP000000305">
    <property type="component" value="Unassembled WGS sequence"/>
</dbReference>
<dbReference type="PhylomeDB" id="E9HML1"/>
<dbReference type="InParanoid" id="E9HML1"/>
<keyword evidence="2" id="KW-1185">Reference proteome</keyword>
<dbReference type="EMBL" id="GL732688">
    <property type="protein sequence ID" value="EFX67020.1"/>
    <property type="molecule type" value="Genomic_DNA"/>
</dbReference>
<proteinExistence type="predicted"/>
<gene>
    <name evidence="1" type="ORF">DAPPUDRAFT_331476</name>
</gene>
<dbReference type="HOGENOM" id="CLU_1919147_0_0_1"/>
<accession>E9HML1</accession>